<protein>
    <submittedName>
        <fullName evidence="3">Uncharacterized protein LOC126911837</fullName>
    </submittedName>
</protein>
<keyword evidence="1" id="KW-0732">Signal</keyword>
<feature type="signal peptide" evidence="1">
    <location>
        <begin position="1"/>
        <end position="17"/>
    </location>
</feature>
<organism evidence="2 3">
    <name type="scientific">Spodoptera frugiperda</name>
    <name type="common">Fall armyworm</name>
    <dbReference type="NCBI Taxonomy" id="7108"/>
    <lineage>
        <taxon>Eukaryota</taxon>
        <taxon>Metazoa</taxon>
        <taxon>Ecdysozoa</taxon>
        <taxon>Arthropoda</taxon>
        <taxon>Hexapoda</taxon>
        <taxon>Insecta</taxon>
        <taxon>Pterygota</taxon>
        <taxon>Neoptera</taxon>
        <taxon>Endopterygota</taxon>
        <taxon>Lepidoptera</taxon>
        <taxon>Glossata</taxon>
        <taxon>Ditrysia</taxon>
        <taxon>Noctuoidea</taxon>
        <taxon>Noctuidae</taxon>
        <taxon>Amphipyrinae</taxon>
        <taxon>Spodoptera</taxon>
    </lineage>
</organism>
<keyword evidence="2" id="KW-1185">Reference proteome</keyword>
<feature type="chain" id="PRO_5040196949" evidence="1">
    <location>
        <begin position="18"/>
        <end position="143"/>
    </location>
</feature>
<evidence type="ECO:0000313" key="2">
    <source>
        <dbReference type="Proteomes" id="UP000829999"/>
    </source>
</evidence>
<sequence>MKVYIFFIFMVLHTITAEKALSKLRRKLFVPKIDDKCRKIKCPSVDEPECVRMKRNDLGINVHVIVVNKCELYYMQCHDNVEAKIVPMKFCSHNHGPVKKIMKDKSHSRVKRAVNEQGSNLLSILPDSRKGIVFILFQSVCNN</sequence>
<accession>A0A9R0E0W1</accession>
<dbReference type="OrthoDB" id="7451940at2759"/>
<dbReference type="Proteomes" id="UP000829999">
    <property type="component" value="Chromosome 19"/>
</dbReference>
<evidence type="ECO:0000256" key="1">
    <source>
        <dbReference type="SAM" id="SignalP"/>
    </source>
</evidence>
<name>A0A9R0E0W1_SPOFR</name>
<dbReference type="RefSeq" id="XP_050556754.1">
    <property type="nucleotide sequence ID" value="XM_050700797.1"/>
</dbReference>
<dbReference type="AlphaFoldDB" id="A0A9R0E0W1"/>
<reference evidence="3" key="1">
    <citation type="submission" date="2025-08" db="UniProtKB">
        <authorList>
            <consortium name="RefSeq"/>
        </authorList>
    </citation>
    <scope>IDENTIFICATION</scope>
    <source>
        <tissue evidence="3">Whole larval tissue</tissue>
    </source>
</reference>
<proteinExistence type="predicted"/>
<dbReference type="GeneID" id="126911837"/>
<evidence type="ECO:0000313" key="3">
    <source>
        <dbReference type="RefSeq" id="XP_050556754.1"/>
    </source>
</evidence>
<gene>
    <name evidence="3" type="primary">LOC126911837</name>
</gene>